<proteinExistence type="predicted"/>
<sequence>MALEALRPVDPFHKEDIISLVQQFIMDDSSETSYQPISEYKLSQKPYDASVGGRTETTATKDSTDSESGSEASATYSTPKTSLAPSSPRRRSSSDKDAFLLSYQLHANGPILSISEKDRRRAYLPTNISQLYGKVLQTDSLVHAKCQDFKTNGIHIFLDMSNVYISFLNTIKERLQLPPGARFPKNPHLNLRRLTKLITRSRLVATRVAGCSVIPDRSEPVFVEHLRNYDYRVDVRERKAVQSSNQTGASPPKRSYSPKGVRYVEDLVDETLQTRIGETFMKSGHKKATLILVTGDAKPAPYADGFGECAKRALGWGWNVEVVNWSTSCSSIWRDMARDESYGNQFRLIDLDHYLKYLWTDEE</sequence>
<dbReference type="EMBL" id="JAANYQ010000012">
    <property type="protein sequence ID" value="KAF4121611.1"/>
    <property type="molecule type" value="Genomic_DNA"/>
</dbReference>
<keyword evidence="3" id="KW-1185">Reference proteome</keyword>
<dbReference type="Proteomes" id="UP000749293">
    <property type="component" value="Unassembled WGS sequence"/>
</dbReference>
<dbReference type="CDD" id="cd18724">
    <property type="entry name" value="PIN_LabA-like"/>
    <property type="match status" value="1"/>
</dbReference>
<dbReference type="OrthoDB" id="5590473at2759"/>
<reference evidence="2" key="1">
    <citation type="submission" date="2020-03" db="EMBL/GenBank/DDBJ databases">
        <title>Site-based positive gene gene selection in Geosmithia morbida across the United States reveals a broad range of putative effectors and factors for local host and environmental adapation.</title>
        <authorList>
            <person name="Onufrak A."/>
            <person name="Murdoch R.W."/>
            <person name="Gazis R."/>
            <person name="Huff M."/>
            <person name="Staton M."/>
            <person name="Klingeman W."/>
            <person name="Hadziabdic D."/>
        </authorList>
    </citation>
    <scope>NUCLEOTIDE SEQUENCE</scope>
    <source>
        <strain evidence="2">1262</strain>
    </source>
</reference>
<evidence type="ECO:0000256" key="1">
    <source>
        <dbReference type="SAM" id="MobiDB-lite"/>
    </source>
</evidence>
<protein>
    <submittedName>
        <fullName evidence="2">Conserved hypothetical, protein</fullName>
    </submittedName>
</protein>
<comment type="caution">
    <text evidence="2">The sequence shown here is derived from an EMBL/GenBank/DDBJ whole genome shotgun (WGS) entry which is preliminary data.</text>
</comment>
<accession>A0A9P4YR72</accession>
<dbReference type="RefSeq" id="XP_035320263.1">
    <property type="nucleotide sequence ID" value="XM_035463999.1"/>
</dbReference>
<feature type="region of interest" description="Disordered" evidence="1">
    <location>
        <begin position="37"/>
        <end position="93"/>
    </location>
</feature>
<organism evidence="2 3">
    <name type="scientific">Geosmithia morbida</name>
    <dbReference type="NCBI Taxonomy" id="1094350"/>
    <lineage>
        <taxon>Eukaryota</taxon>
        <taxon>Fungi</taxon>
        <taxon>Dikarya</taxon>
        <taxon>Ascomycota</taxon>
        <taxon>Pezizomycotina</taxon>
        <taxon>Sordariomycetes</taxon>
        <taxon>Hypocreomycetidae</taxon>
        <taxon>Hypocreales</taxon>
        <taxon>Bionectriaceae</taxon>
        <taxon>Geosmithia</taxon>
    </lineage>
</organism>
<feature type="compositionally biased region" description="Polar residues" evidence="1">
    <location>
        <begin position="55"/>
        <end position="84"/>
    </location>
</feature>
<dbReference type="Gene3D" id="3.40.50.1010">
    <property type="entry name" value="5'-nuclease"/>
    <property type="match status" value="1"/>
</dbReference>
<name>A0A9P4YR72_9HYPO</name>
<dbReference type="GeneID" id="55968249"/>
<evidence type="ECO:0000313" key="3">
    <source>
        <dbReference type="Proteomes" id="UP000749293"/>
    </source>
</evidence>
<evidence type="ECO:0000313" key="2">
    <source>
        <dbReference type="EMBL" id="KAF4121611.1"/>
    </source>
</evidence>
<gene>
    <name evidence="2" type="ORF">GMORB2_2019</name>
</gene>
<dbReference type="AlphaFoldDB" id="A0A9P4YR72"/>